<protein>
    <submittedName>
        <fullName evidence="2">Uncharacterized protein</fullName>
    </submittedName>
</protein>
<accession>A0A4S4LD16</accession>
<dbReference type="OrthoDB" id="2432613at2759"/>
<dbReference type="InterPro" id="IPR052982">
    <property type="entry name" value="SRP1/TIP1-like"/>
</dbReference>
<gene>
    <name evidence="2" type="ORF">EW146_g8615</name>
</gene>
<dbReference type="EMBL" id="SGPL01000615">
    <property type="protein sequence ID" value="THH09684.1"/>
    <property type="molecule type" value="Genomic_DNA"/>
</dbReference>
<comment type="caution">
    <text evidence="2">The sequence shown here is derived from an EMBL/GenBank/DDBJ whole genome shotgun (WGS) entry which is preliminary data.</text>
</comment>
<name>A0A4S4LD16_9AGAM</name>
<organism evidence="2 3">
    <name type="scientific">Bondarzewia mesenterica</name>
    <dbReference type="NCBI Taxonomy" id="1095465"/>
    <lineage>
        <taxon>Eukaryota</taxon>
        <taxon>Fungi</taxon>
        <taxon>Dikarya</taxon>
        <taxon>Basidiomycota</taxon>
        <taxon>Agaricomycotina</taxon>
        <taxon>Agaricomycetes</taxon>
        <taxon>Russulales</taxon>
        <taxon>Bondarzewiaceae</taxon>
        <taxon>Bondarzewia</taxon>
    </lineage>
</organism>
<evidence type="ECO:0000313" key="3">
    <source>
        <dbReference type="Proteomes" id="UP000310158"/>
    </source>
</evidence>
<keyword evidence="1" id="KW-0732">Signal</keyword>
<evidence type="ECO:0000313" key="2">
    <source>
        <dbReference type="EMBL" id="THH09684.1"/>
    </source>
</evidence>
<keyword evidence="3" id="KW-1185">Reference proteome</keyword>
<reference evidence="2 3" key="1">
    <citation type="submission" date="2019-02" db="EMBL/GenBank/DDBJ databases">
        <title>Genome sequencing of the rare red list fungi Bondarzewia mesenterica.</title>
        <authorList>
            <person name="Buettner E."/>
            <person name="Kellner H."/>
        </authorList>
    </citation>
    <scope>NUCLEOTIDE SEQUENCE [LARGE SCALE GENOMIC DNA]</scope>
    <source>
        <strain evidence="2 3">DSM 108281</strain>
    </source>
</reference>
<evidence type="ECO:0000256" key="1">
    <source>
        <dbReference type="SAM" id="SignalP"/>
    </source>
</evidence>
<proteinExistence type="predicted"/>
<dbReference type="Proteomes" id="UP000310158">
    <property type="component" value="Unassembled WGS sequence"/>
</dbReference>
<dbReference type="AlphaFoldDB" id="A0A4S4LD16"/>
<feature type="chain" id="PRO_5020589206" evidence="1">
    <location>
        <begin position="20"/>
        <end position="272"/>
    </location>
</feature>
<dbReference type="PANTHER" id="PTHR40633">
    <property type="entry name" value="MATRIX PROTEIN, PUTATIVE (AFU_ORTHOLOGUE AFUA_8G05410)-RELATED"/>
    <property type="match status" value="1"/>
</dbReference>
<dbReference type="PANTHER" id="PTHR40633:SF1">
    <property type="entry name" value="GPI ANCHORED SERINE-THREONINE RICH PROTEIN (AFU_ORTHOLOGUE AFUA_1G03630)"/>
    <property type="match status" value="1"/>
</dbReference>
<sequence>MFSRLALPILLSLVSIARADPNPQEPGPNQVFQEGKTCHIAWTPDASGTWTSMAIELMTGDNLDMIHLTTVTTVDGTKTSTFDLTCPDVTLYAPVYFYQFSIPSAPDTKYWTTRFAISDASGKTVAAPNSTQPTGEAIAWGTGALANPSIAVAAPSYLSGTSSGSTAASGSSSSVASSSASSVAVSSVSVSTSVAASASASPTSSSFVIQTVSKSSSSAKASSTDSASAAASATAGSASSQTGAAPALYPFASRVLQTTIALTVVAGTFVLL</sequence>
<feature type="signal peptide" evidence="1">
    <location>
        <begin position="1"/>
        <end position="19"/>
    </location>
</feature>